<dbReference type="PROSITE" id="PS50110">
    <property type="entry name" value="RESPONSE_REGULATORY"/>
    <property type="match status" value="1"/>
</dbReference>
<proteinExistence type="predicted"/>
<dbReference type="SMART" id="SM00421">
    <property type="entry name" value="HTH_LUXR"/>
    <property type="match status" value="1"/>
</dbReference>
<comment type="caution">
    <text evidence="6">The sequence shown here is derived from an EMBL/GenBank/DDBJ whole genome shotgun (WGS) entry which is preliminary data.</text>
</comment>
<organism evidence="6 7">
    <name type="scientific">Parendozoicomonas callyspongiae</name>
    <dbReference type="NCBI Taxonomy" id="2942213"/>
    <lineage>
        <taxon>Bacteria</taxon>
        <taxon>Pseudomonadati</taxon>
        <taxon>Pseudomonadota</taxon>
        <taxon>Gammaproteobacteria</taxon>
        <taxon>Oceanospirillales</taxon>
        <taxon>Endozoicomonadaceae</taxon>
        <taxon>Parendozoicomonas</taxon>
    </lineage>
</organism>
<dbReference type="Pfam" id="PF00072">
    <property type="entry name" value="Response_reg"/>
    <property type="match status" value="1"/>
</dbReference>
<evidence type="ECO:0000259" key="4">
    <source>
        <dbReference type="PROSITE" id="PS50043"/>
    </source>
</evidence>
<keyword evidence="7" id="KW-1185">Reference proteome</keyword>
<dbReference type="PANTHER" id="PTHR45566:SF1">
    <property type="entry name" value="HTH-TYPE TRANSCRIPTIONAL REGULATOR YHJB-RELATED"/>
    <property type="match status" value="1"/>
</dbReference>
<dbReference type="PROSITE" id="PS00622">
    <property type="entry name" value="HTH_LUXR_1"/>
    <property type="match status" value="1"/>
</dbReference>
<dbReference type="SUPFAM" id="SSF52172">
    <property type="entry name" value="CheY-like"/>
    <property type="match status" value="1"/>
</dbReference>
<dbReference type="EMBL" id="JAMFLX010000015">
    <property type="protein sequence ID" value="MCL6270621.1"/>
    <property type="molecule type" value="Genomic_DNA"/>
</dbReference>
<evidence type="ECO:0000259" key="5">
    <source>
        <dbReference type="PROSITE" id="PS50110"/>
    </source>
</evidence>
<dbReference type="InterPro" id="IPR051015">
    <property type="entry name" value="EvgA-like"/>
</dbReference>
<keyword evidence="2" id="KW-0238">DNA-binding</keyword>
<dbReference type="InterPro" id="IPR000792">
    <property type="entry name" value="Tscrpt_reg_LuxR_C"/>
</dbReference>
<sequence>MNYRIIITEDHPLFCSALSGALQQSWDQIDIAEANNLDDLQRLLKCGETPDLVLLDLHIPGAHGFSALLFLRNQYPDIPVVIISAREEPDVIHKALEHGASGFIPKSSSLETITSAIKQILDGDIWLPADIGPAPEASSVDSEMTERLASLTPQQLKVLEMINSGLRNKQIAWELKVSEATIKAHLTAIFRKLGVNNRTQAVIALQQSELEPEPLDGTA</sequence>
<dbReference type="PROSITE" id="PS50043">
    <property type="entry name" value="HTH_LUXR_2"/>
    <property type="match status" value="1"/>
</dbReference>
<dbReference type="Gene3D" id="3.40.50.2300">
    <property type="match status" value="1"/>
</dbReference>
<dbReference type="Proteomes" id="UP001203338">
    <property type="component" value="Unassembled WGS sequence"/>
</dbReference>
<dbReference type="RefSeq" id="WP_249699980.1">
    <property type="nucleotide sequence ID" value="NZ_JAMFLX010000015.1"/>
</dbReference>
<dbReference type="CDD" id="cd17535">
    <property type="entry name" value="REC_NarL-like"/>
    <property type="match status" value="1"/>
</dbReference>
<evidence type="ECO:0000256" key="1">
    <source>
        <dbReference type="ARBA" id="ARBA00022553"/>
    </source>
</evidence>
<dbReference type="SMART" id="SM00448">
    <property type="entry name" value="REC"/>
    <property type="match status" value="1"/>
</dbReference>
<keyword evidence="1 3" id="KW-0597">Phosphoprotein</keyword>
<dbReference type="InterPro" id="IPR016032">
    <property type="entry name" value="Sig_transdc_resp-reg_C-effctor"/>
</dbReference>
<feature type="domain" description="HTH luxR-type" evidence="4">
    <location>
        <begin position="144"/>
        <end position="209"/>
    </location>
</feature>
<feature type="domain" description="Response regulatory" evidence="5">
    <location>
        <begin position="4"/>
        <end position="121"/>
    </location>
</feature>
<dbReference type="CDD" id="cd06170">
    <property type="entry name" value="LuxR_C_like"/>
    <property type="match status" value="1"/>
</dbReference>
<evidence type="ECO:0000313" key="6">
    <source>
        <dbReference type="EMBL" id="MCL6270621.1"/>
    </source>
</evidence>
<accession>A0ABT0PH88</accession>
<evidence type="ECO:0000256" key="2">
    <source>
        <dbReference type="ARBA" id="ARBA00023125"/>
    </source>
</evidence>
<dbReference type="InterPro" id="IPR011006">
    <property type="entry name" value="CheY-like_superfamily"/>
</dbReference>
<protein>
    <submittedName>
        <fullName evidence="6">Response regulator transcription factor</fullName>
    </submittedName>
</protein>
<evidence type="ECO:0000256" key="3">
    <source>
        <dbReference type="PROSITE-ProRule" id="PRU00169"/>
    </source>
</evidence>
<dbReference type="PANTHER" id="PTHR45566">
    <property type="entry name" value="HTH-TYPE TRANSCRIPTIONAL REGULATOR YHJB-RELATED"/>
    <property type="match status" value="1"/>
</dbReference>
<evidence type="ECO:0000313" key="7">
    <source>
        <dbReference type="Proteomes" id="UP001203338"/>
    </source>
</evidence>
<reference evidence="6 7" key="1">
    <citation type="submission" date="2022-05" db="EMBL/GenBank/DDBJ databases">
        <authorList>
            <person name="Park J.-S."/>
        </authorList>
    </citation>
    <scope>NUCLEOTIDE SEQUENCE [LARGE SCALE GENOMIC DNA]</scope>
    <source>
        <strain evidence="6 7">2012CJ34-2</strain>
    </source>
</reference>
<feature type="modified residue" description="4-aspartylphosphate" evidence="3">
    <location>
        <position position="56"/>
    </location>
</feature>
<dbReference type="InterPro" id="IPR058245">
    <property type="entry name" value="NreC/VraR/RcsB-like_REC"/>
</dbReference>
<name>A0ABT0PH88_9GAMM</name>
<dbReference type="SUPFAM" id="SSF46894">
    <property type="entry name" value="C-terminal effector domain of the bipartite response regulators"/>
    <property type="match status" value="1"/>
</dbReference>
<dbReference type="Pfam" id="PF00196">
    <property type="entry name" value="GerE"/>
    <property type="match status" value="1"/>
</dbReference>
<gene>
    <name evidence="6" type="ORF">M3P05_11865</name>
</gene>
<dbReference type="InterPro" id="IPR001789">
    <property type="entry name" value="Sig_transdc_resp-reg_receiver"/>
</dbReference>
<dbReference type="PRINTS" id="PR00038">
    <property type="entry name" value="HTHLUXR"/>
</dbReference>